<protein>
    <recommendedName>
        <fullName evidence="3">DUF505 domain-containing protein</fullName>
    </recommendedName>
</protein>
<evidence type="ECO:0008006" key="3">
    <source>
        <dbReference type="Google" id="ProtNLM"/>
    </source>
</evidence>
<gene>
    <name evidence="1" type="ORF">CLV39_0448</name>
</gene>
<dbReference type="OrthoDB" id="141930at2"/>
<dbReference type="Proteomes" id="UP000280842">
    <property type="component" value="Unassembled WGS sequence"/>
</dbReference>
<dbReference type="EMBL" id="REFO01000010">
    <property type="protein sequence ID" value="RMA97819.1"/>
    <property type="molecule type" value="Genomic_DNA"/>
</dbReference>
<dbReference type="InterPro" id="IPR007548">
    <property type="entry name" value="DUF505"/>
</dbReference>
<reference evidence="1 2" key="1">
    <citation type="submission" date="2018-10" db="EMBL/GenBank/DDBJ databases">
        <title>Genomic Encyclopedia of Archaeal and Bacterial Type Strains, Phase II (KMG-II): from individual species to whole genera.</title>
        <authorList>
            <person name="Goeker M."/>
        </authorList>
    </citation>
    <scope>NUCLEOTIDE SEQUENCE [LARGE SCALE GENOMIC DNA]</scope>
    <source>
        <strain evidence="1 2">VM1</strain>
    </source>
</reference>
<dbReference type="Pfam" id="PF04458">
    <property type="entry name" value="DUF505"/>
    <property type="match status" value="1"/>
</dbReference>
<sequence length="650" mass="75016">MIIRKEHALALLNAKSQEEKGLACQIRVKAEEEPYVELELQNLLEQGSSPIEFTLTYWGRNLVYLMEEMIQKGLIKHPSEWDERFRWIGSEVIAMIEASIRSGDLTGEEIFDALKERGFAEEVHEEKKGWFKKINDYAKAVYEIYQNAKPRLEISKELASYITGMPTGPAETKMLPEHGRFPLLLESMRLISFSVPNSDVYTLSGLGQAVQKALQTMAPAYETVINEDYMYSLLKVLDSGIEALSEQEKEILESLALIDDEGELLPAGEALLEVYKLWSEKIYRPVKTFNLETLDEELLIGIEKVWEKHKENPEIVPTDEEIVHFLLEKPLKEYKHLKEYYGRMLNQAMGYQKKEELNKKWSELKNIEELFKHFWEKGNEWYEKLFDTIKESLYSLEAFNLIKAELDEKTGKTVYKFTKHGIEVLKDIKERGVREIKSTAVKAISITKTQFGVPNYEWYEEAVNEHLVGGGYPTKAGQLYENLAYNIYRLPHLTRFELMVLHKIPEYGMFLNDLFKEFDETLKEEVQYAVNKLEARYILDVLPNKAIVLTEAGKLIKKALSGVPEGIANPINPVLVRILQAIKEVGNLYVKERKVRILPKNWEEAIKKSGVDKETFEKEIAVARLAGYIGKTSLHESALEILEAVELMNQ</sequence>
<comment type="caution">
    <text evidence="1">The sequence shown here is derived from an EMBL/GenBank/DDBJ whole genome shotgun (WGS) entry which is preliminary data.</text>
</comment>
<proteinExistence type="predicted"/>
<name>A0A3M0BNF4_9AQUI</name>
<dbReference type="RefSeq" id="WP_121922582.1">
    <property type="nucleotide sequence ID" value="NZ_REFO01000010.1"/>
</dbReference>
<evidence type="ECO:0000313" key="1">
    <source>
        <dbReference type="EMBL" id="RMA97819.1"/>
    </source>
</evidence>
<dbReference type="AlphaFoldDB" id="A0A3M0BNF4"/>
<organism evidence="1 2">
    <name type="scientific">Hydrogenothermus marinus</name>
    <dbReference type="NCBI Taxonomy" id="133270"/>
    <lineage>
        <taxon>Bacteria</taxon>
        <taxon>Pseudomonadati</taxon>
        <taxon>Aquificota</taxon>
        <taxon>Aquificia</taxon>
        <taxon>Aquificales</taxon>
        <taxon>Hydrogenothermaceae</taxon>
        <taxon>Hydrogenothermus</taxon>
    </lineage>
</organism>
<accession>A0A3M0BNF4</accession>
<keyword evidence="2" id="KW-1185">Reference proteome</keyword>
<evidence type="ECO:0000313" key="2">
    <source>
        <dbReference type="Proteomes" id="UP000280842"/>
    </source>
</evidence>